<evidence type="ECO:0000313" key="2">
    <source>
        <dbReference type="Proteomes" id="UP001218104"/>
    </source>
</evidence>
<accession>A0AAJ5ZZV5</accession>
<organism evidence="1 2">
    <name type="scientific">Limosilactobacillus fermentum</name>
    <name type="common">Lactobacillus fermentum</name>
    <dbReference type="NCBI Taxonomy" id="1613"/>
    <lineage>
        <taxon>Bacteria</taxon>
        <taxon>Bacillati</taxon>
        <taxon>Bacillota</taxon>
        <taxon>Bacilli</taxon>
        <taxon>Lactobacillales</taxon>
        <taxon>Lactobacillaceae</taxon>
        <taxon>Limosilactobacillus</taxon>
    </lineage>
</organism>
<sequence length="59" mass="6779">METWKNLQKGFTANECLSGTYVDADVWHVCTNVVRLHQKASQIEKAVPHYNFGRVMGRL</sequence>
<dbReference type="Proteomes" id="UP001218104">
    <property type="component" value="Chromosome"/>
</dbReference>
<protein>
    <submittedName>
        <fullName evidence="1">Uncharacterized protein</fullName>
    </submittedName>
</protein>
<proteinExistence type="predicted"/>
<evidence type="ECO:0000313" key="1">
    <source>
        <dbReference type="EMBL" id="WFR88787.1"/>
    </source>
</evidence>
<dbReference type="AlphaFoldDB" id="A0AAJ5ZZV5"/>
<gene>
    <name evidence="1" type="ORF">P8634_08395</name>
</gene>
<reference evidence="1" key="1">
    <citation type="submission" date="2023-04" db="EMBL/GenBank/DDBJ databases">
        <title>Genomic of Limosilactobacillus fermentum MSJK0025.</title>
        <authorList>
            <person name="Yang S."/>
        </authorList>
    </citation>
    <scope>NUCLEOTIDE SEQUENCE</scope>
    <source>
        <strain evidence="1">MSJK0025</strain>
    </source>
</reference>
<name>A0AAJ5ZZV5_LIMFE</name>
<dbReference type="EMBL" id="CP121468">
    <property type="protein sequence ID" value="WFR88787.1"/>
    <property type="molecule type" value="Genomic_DNA"/>
</dbReference>